<dbReference type="InterPro" id="IPR045823">
    <property type="entry name" value="TetR_C_32"/>
</dbReference>
<evidence type="ECO:0000256" key="2">
    <source>
        <dbReference type="PROSITE-ProRule" id="PRU00335"/>
    </source>
</evidence>
<dbReference type="GO" id="GO:0003700">
    <property type="term" value="F:DNA-binding transcription factor activity"/>
    <property type="evidence" value="ECO:0007669"/>
    <property type="project" value="TreeGrafter"/>
</dbReference>
<feature type="DNA-binding region" description="H-T-H motif" evidence="2">
    <location>
        <begin position="42"/>
        <end position="61"/>
    </location>
</feature>
<dbReference type="EMBL" id="JABENB010000001">
    <property type="protein sequence ID" value="NNG39016.1"/>
    <property type="molecule type" value="Genomic_DNA"/>
</dbReference>
<dbReference type="RefSeq" id="WP_171153400.1">
    <property type="nucleotide sequence ID" value="NZ_JABENB010000001.1"/>
</dbReference>
<protein>
    <submittedName>
        <fullName evidence="4">TetR/AcrR family transcriptional regulator</fullName>
    </submittedName>
</protein>
<dbReference type="InterPro" id="IPR050109">
    <property type="entry name" value="HTH-type_TetR-like_transc_reg"/>
</dbReference>
<evidence type="ECO:0000313" key="5">
    <source>
        <dbReference type="Proteomes" id="UP000557772"/>
    </source>
</evidence>
<dbReference type="InterPro" id="IPR009057">
    <property type="entry name" value="Homeodomain-like_sf"/>
</dbReference>
<dbReference type="Pfam" id="PF00440">
    <property type="entry name" value="TetR_N"/>
    <property type="match status" value="1"/>
</dbReference>
<dbReference type="PANTHER" id="PTHR30055">
    <property type="entry name" value="HTH-TYPE TRANSCRIPTIONAL REGULATOR RUTR"/>
    <property type="match status" value="1"/>
</dbReference>
<sequence length="225" mass="24031">MPETTPWNRARDAQRKTQRDARRVVLVDAAIAAIEADGPDVSVAQIARTAGVTKPVLYRQFDDKDDLMRAVGVAEGERILAAIRTELNVPGVSSLEVVTRAVDAFLHAIDQHPQVYLALMRRRSGDDLRLTQQGVTDYLYRLIHEVFVASGIDAAGAQTWAHCIVAMGVAAGELYLSTPEQAARDRIGQQVTDLIIGGLAGIAGSSGVELDAVATGLGRAFSGVS</sequence>
<comment type="caution">
    <text evidence="4">The sequence shown here is derived from an EMBL/GenBank/DDBJ whole genome shotgun (WGS) entry which is preliminary data.</text>
</comment>
<dbReference type="PRINTS" id="PR00455">
    <property type="entry name" value="HTHTETR"/>
</dbReference>
<dbReference type="Pfam" id="PF19344">
    <property type="entry name" value="TetR_C_32"/>
    <property type="match status" value="1"/>
</dbReference>
<feature type="domain" description="HTH tetR-type" evidence="3">
    <location>
        <begin position="20"/>
        <end position="79"/>
    </location>
</feature>
<evidence type="ECO:0000259" key="3">
    <source>
        <dbReference type="PROSITE" id="PS50977"/>
    </source>
</evidence>
<evidence type="ECO:0000313" key="4">
    <source>
        <dbReference type="EMBL" id="NNG39016.1"/>
    </source>
</evidence>
<dbReference type="PANTHER" id="PTHR30055:SF226">
    <property type="entry name" value="HTH-TYPE TRANSCRIPTIONAL REGULATOR PKSA"/>
    <property type="match status" value="1"/>
</dbReference>
<dbReference type="AlphaFoldDB" id="A0A849AHH8"/>
<reference evidence="4 5" key="1">
    <citation type="submission" date="2020-05" db="EMBL/GenBank/DDBJ databases">
        <title>Flexivirga sp. ID2601S isolated from air conditioner.</title>
        <authorList>
            <person name="Kim D.H."/>
        </authorList>
    </citation>
    <scope>NUCLEOTIDE SEQUENCE [LARGE SCALE GENOMIC DNA]</scope>
    <source>
        <strain evidence="4 5">ID2601S</strain>
    </source>
</reference>
<accession>A0A849AHH8</accession>
<proteinExistence type="predicted"/>
<organism evidence="4 5">
    <name type="scientific">Flexivirga aerilata</name>
    <dbReference type="NCBI Taxonomy" id="1656889"/>
    <lineage>
        <taxon>Bacteria</taxon>
        <taxon>Bacillati</taxon>
        <taxon>Actinomycetota</taxon>
        <taxon>Actinomycetes</taxon>
        <taxon>Micrococcales</taxon>
        <taxon>Dermacoccaceae</taxon>
        <taxon>Flexivirga</taxon>
    </lineage>
</organism>
<keyword evidence="1 2" id="KW-0238">DNA-binding</keyword>
<keyword evidence="5" id="KW-1185">Reference proteome</keyword>
<dbReference type="PROSITE" id="PS50977">
    <property type="entry name" value="HTH_TETR_2"/>
    <property type="match status" value="1"/>
</dbReference>
<name>A0A849AHH8_9MICO</name>
<gene>
    <name evidence="4" type="ORF">HJ588_06985</name>
</gene>
<dbReference type="Gene3D" id="1.10.357.10">
    <property type="entry name" value="Tetracycline Repressor, domain 2"/>
    <property type="match status" value="1"/>
</dbReference>
<dbReference type="SUPFAM" id="SSF46689">
    <property type="entry name" value="Homeodomain-like"/>
    <property type="match status" value="1"/>
</dbReference>
<dbReference type="GO" id="GO:0000976">
    <property type="term" value="F:transcription cis-regulatory region binding"/>
    <property type="evidence" value="ECO:0007669"/>
    <property type="project" value="TreeGrafter"/>
</dbReference>
<dbReference type="InterPro" id="IPR036271">
    <property type="entry name" value="Tet_transcr_reg_TetR-rel_C_sf"/>
</dbReference>
<dbReference type="InterPro" id="IPR001647">
    <property type="entry name" value="HTH_TetR"/>
</dbReference>
<evidence type="ECO:0000256" key="1">
    <source>
        <dbReference type="ARBA" id="ARBA00023125"/>
    </source>
</evidence>
<dbReference type="SUPFAM" id="SSF48498">
    <property type="entry name" value="Tetracyclin repressor-like, C-terminal domain"/>
    <property type="match status" value="1"/>
</dbReference>
<dbReference type="Proteomes" id="UP000557772">
    <property type="component" value="Unassembled WGS sequence"/>
</dbReference>